<protein>
    <recommendedName>
        <fullName evidence="4">Regulatory protein alcR</fullName>
    </recommendedName>
</protein>
<dbReference type="Proteomes" id="UP001147746">
    <property type="component" value="Unassembled WGS sequence"/>
</dbReference>
<reference evidence="2" key="2">
    <citation type="journal article" date="2023" name="IMA Fungus">
        <title>Comparative genomic study of the Penicillium genus elucidates a diverse pangenome and 15 lateral gene transfer events.</title>
        <authorList>
            <person name="Petersen C."/>
            <person name="Sorensen T."/>
            <person name="Nielsen M.R."/>
            <person name="Sondergaard T.E."/>
            <person name="Sorensen J.L."/>
            <person name="Fitzpatrick D.A."/>
            <person name="Frisvad J.C."/>
            <person name="Nielsen K.L."/>
        </authorList>
    </citation>
    <scope>NUCLEOTIDE SEQUENCE</scope>
    <source>
        <strain evidence="2">IBT 21472</strain>
    </source>
</reference>
<organism evidence="2 3">
    <name type="scientific">Penicillium atrosanguineum</name>
    <dbReference type="NCBI Taxonomy" id="1132637"/>
    <lineage>
        <taxon>Eukaryota</taxon>
        <taxon>Fungi</taxon>
        <taxon>Dikarya</taxon>
        <taxon>Ascomycota</taxon>
        <taxon>Pezizomycotina</taxon>
        <taxon>Eurotiomycetes</taxon>
        <taxon>Eurotiomycetidae</taxon>
        <taxon>Eurotiales</taxon>
        <taxon>Aspergillaceae</taxon>
        <taxon>Penicillium</taxon>
    </lineage>
</organism>
<dbReference type="AlphaFoldDB" id="A0A9W9Q2M5"/>
<accession>A0A9W9Q2M5</accession>
<gene>
    <name evidence="2" type="ORF">N7476_001819</name>
</gene>
<proteinExistence type="predicted"/>
<feature type="compositionally biased region" description="Polar residues" evidence="1">
    <location>
        <begin position="36"/>
        <end position="50"/>
    </location>
</feature>
<evidence type="ECO:0000313" key="2">
    <source>
        <dbReference type="EMBL" id="KAJ5323219.1"/>
    </source>
</evidence>
<dbReference type="EMBL" id="JAPZBO010000002">
    <property type="protein sequence ID" value="KAJ5323219.1"/>
    <property type="molecule type" value="Genomic_DNA"/>
</dbReference>
<evidence type="ECO:0008006" key="4">
    <source>
        <dbReference type="Google" id="ProtNLM"/>
    </source>
</evidence>
<name>A0A9W9Q2M5_9EURO</name>
<feature type="compositionally biased region" description="Polar residues" evidence="1">
    <location>
        <begin position="1"/>
        <end position="13"/>
    </location>
</feature>
<evidence type="ECO:0000313" key="3">
    <source>
        <dbReference type="Proteomes" id="UP001147746"/>
    </source>
</evidence>
<sequence length="707" mass="80524">MASLSPGSSSSYQEGAALDDSQEEELNQGQPHLVSRNMSSPGDWQSNPITQQPETAFEQLESQIAFYDSPPTYREKNYDLTKLRGKFSTDFVTPPNRGSGHKHSTAPEPNRKKQFNSQRGLCLASENTAHDYSRSAMTQNLIRIYHDSMENALSCWLTEHNCPYSNSASDMMPHSERKEWGPSWSNRMCIRVCRLDRASSSARGRALSAEEDKTAARALHLAIMAFASQWTQHARKGTALSVPEHFDLDERSIRQNVWNKARHVLEHSAKIPSFRIIFANIIFSLTQCPLDDAEDNSLGQLLENDIAPMFLEIANRQLFTFRHKFTILQREGPQWIREHRRGSMRSTTTEMLEVPEHSEPPHFDPILACYEYRSTLSLLSWLGIMFDTLSSAMYQRPLVVSDEDSQIASAPTSNFHSNYQVDLDGWNIPRDESRNQADVWGDFFLRRPIKPHGLSEDQPRWPCSYERAAAVLSEATPVKVLLYRRLTQLQTLIYREASSGCFEEIIQKTIQVYRYWNCTYQKFMLDCVANHNLLPPRIQSWYVILDCHWHLAAMLLADVIESIDHGRLGSDTERQARLTGNFVSTLRMDNALAVGALARSSLHGESSATNRLFHDSLNEVAFLIEPWTVVLVHSFAKAGQICLDSLDMQHREQKMLAWRYWQTCEACITALRFLGRKSDMAFLAAQNISSSLKCSASPVITFNRGAV</sequence>
<reference evidence="2" key="1">
    <citation type="submission" date="2022-12" db="EMBL/GenBank/DDBJ databases">
        <authorList>
            <person name="Petersen C."/>
        </authorList>
    </citation>
    <scope>NUCLEOTIDE SEQUENCE</scope>
    <source>
        <strain evidence="2">IBT 21472</strain>
    </source>
</reference>
<feature type="region of interest" description="Disordered" evidence="1">
    <location>
        <begin position="89"/>
        <end position="114"/>
    </location>
</feature>
<evidence type="ECO:0000256" key="1">
    <source>
        <dbReference type="SAM" id="MobiDB-lite"/>
    </source>
</evidence>
<feature type="region of interest" description="Disordered" evidence="1">
    <location>
        <begin position="1"/>
        <end position="50"/>
    </location>
</feature>
<comment type="caution">
    <text evidence="2">The sequence shown here is derived from an EMBL/GenBank/DDBJ whole genome shotgun (WGS) entry which is preliminary data.</text>
</comment>
<keyword evidence="3" id="KW-1185">Reference proteome</keyword>